<evidence type="ECO:0008006" key="4">
    <source>
        <dbReference type="Google" id="ProtNLM"/>
    </source>
</evidence>
<name>A0ABV8RTT0_9SPHN</name>
<sequence length="230" mass="23512">MVRRWLNRSYAAPTERIRDRPASLAAWVQRSSERDEGSMGRNITDILGWAAAGALALGNAAPAAAQFGGFGLPSIPSSTSSSQTSSDGCPKGKKKSAGSAILGSVLGQVAGRAASSAGISSWVPTAAVADQLTNVIACRLDPQEQAQAAAATVAATRGDEVGSTAAWTSATRENVSGKSTVIARNDKAKGMPEGSTCITVSDVIIVNGEETTANKRMCRAPGAARYSLMA</sequence>
<organism evidence="2 3">
    <name type="scientific">Novosphingobium tardum</name>
    <dbReference type="NCBI Taxonomy" id="1538021"/>
    <lineage>
        <taxon>Bacteria</taxon>
        <taxon>Pseudomonadati</taxon>
        <taxon>Pseudomonadota</taxon>
        <taxon>Alphaproteobacteria</taxon>
        <taxon>Sphingomonadales</taxon>
        <taxon>Sphingomonadaceae</taxon>
        <taxon>Novosphingobium</taxon>
    </lineage>
</organism>
<dbReference type="EMBL" id="JBHSDR010000006">
    <property type="protein sequence ID" value="MFC4295636.1"/>
    <property type="molecule type" value="Genomic_DNA"/>
</dbReference>
<feature type="compositionally biased region" description="Low complexity" evidence="1">
    <location>
        <begin position="76"/>
        <end position="86"/>
    </location>
</feature>
<accession>A0ABV8RTT0</accession>
<gene>
    <name evidence="2" type="ORF">ACFO0A_11280</name>
</gene>
<comment type="caution">
    <text evidence="2">The sequence shown here is derived from an EMBL/GenBank/DDBJ whole genome shotgun (WGS) entry which is preliminary data.</text>
</comment>
<reference evidence="3" key="1">
    <citation type="journal article" date="2019" name="Int. J. Syst. Evol. Microbiol.">
        <title>The Global Catalogue of Microorganisms (GCM) 10K type strain sequencing project: providing services to taxonomists for standard genome sequencing and annotation.</title>
        <authorList>
            <consortium name="The Broad Institute Genomics Platform"/>
            <consortium name="The Broad Institute Genome Sequencing Center for Infectious Disease"/>
            <person name="Wu L."/>
            <person name="Ma J."/>
        </authorList>
    </citation>
    <scope>NUCLEOTIDE SEQUENCE [LARGE SCALE GENOMIC DNA]</scope>
    <source>
        <strain evidence="3">CGMCC 1.12989</strain>
    </source>
</reference>
<keyword evidence="3" id="KW-1185">Reference proteome</keyword>
<evidence type="ECO:0000313" key="2">
    <source>
        <dbReference type="EMBL" id="MFC4295636.1"/>
    </source>
</evidence>
<dbReference type="Proteomes" id="UP001595828">
    <property type="component" value="Unassembled WGS sequence"/>
</dbReference>
<evidence type="ECO:0000313" key="3">
    <source>
        <dbReference type="Proteomes" id="UP001595828"/>
    </source>
</evidence>
<protein>
    <recommendedName>
        <fullName evidence="4">Surface antigen domain-containing protein</fullName>
    </recommendedName>
</protein>
<proteinExistence type="predicted"/>
<dbReference type="RefSeq" id="WP_379539104.1">
    <property type="nucleotide sequence ID" value="NZ_JBHSDR010000006.1"/>
</dbReference>
<feature type="region of interest" description="Disordered" evidence="1">
    <location>
        <begin position="76"/>
        <end position="95"/>
    </location>
</feature>
<evidence type="ECO:0000256" key="1">
    <source>
        <dbReference type="SAM" id="MobiDB-lite"/>
    </source>
</evidence>